<dbReference type="Proteomes" id="UP001501509">
    <property type="component" value="Unassembled WGS sequence"/>
</dbReference>
<protein>
    <recommendedName>
        <fullName evidence="3">Aminoglycoside phosphotransferase</fullName>
    </recommendedName>
</protein>
<dbReference type="SUPFAM" id="SSF56112">
    <property type="entry name" value="Protein kinase-like (PK-like)"/>
    <property type="match status" value="1"/>
</dbReference>
<accession>A0ABP6C9Z4</accession>
<name>A0ABP6C9Z4_9ACTN</name>
<sequence>MALSRVDWEALPELVRWEVEKETGTVYTAETVSEGLNSAVAVILRTESGAVFMKGLRKDYPRRWTQDMEASINRAVRHFSARLLWRLRSEDWDLLGFEVVDGRHADYSPGSSDLAAVADTMSELGKVPSPDVQIKLAEDRWRKYVTVPEDVLLLQGDRLLHTDWNNVNVLMSRGRAYLIDWAWPTSGAGWIDPACWITRLMAVGHTADSAEGVVRNVPAWQAAPPEGLRVFASANARVWKEIADASSASWTLAMAQAAEAWCRHRTAE</sequence>
<dbReference type="InterPro" id="IPR011009">
    <property type="entry name" value="Kinase-like_dom_sf"/>
</dbReference>
<evidence type="ECO:0000313" key="1">
    <source>
        <dbReference type="EMBL" id="GAA2608607.1"/>
    </source>
</evidence>
<gene>
    <name evidence="1" type="ORF">GCM10010411_48540</name>
</gene>
<comment type="caution">
    <text evidence="1">The sequence shown here is derived from an EMBL/GenBank/DDBJ whole genome shotgun (WGS) entry which is preliminary data.</text>
</comment>
<evidence type="ECO:0008006" key="3">
    <source>
        <dbReference type="Google" id="ProtNLM"/>
    </source>
</evidence>
<dbReference type="RefSeq" id="WP_344544336.1">
    <property type="nucleotide sequence ID" value="NZ_BAAATD010000006.1"/>
</dbReference>
<keyword evidence="2" id="KW-1185">Reference proteome</keyword>
<evidence type="ECO:0000313" key="2">
    <source>
        <dbReference type="Proteomes" id="UP001501509"/>
    </source>
</evidence>
<proteinExistence type="predicted"/>
<dbReference type="EMBL" id="BAAATD010000006">
    <property type="protein sequence ID" value="GAA2608607.1"/>
    <property type="molecule type" value="Genomic_DNA"/>
</dbReference>
<organism evidence="1 2">
    <name type="scientific">Actinomadura fulvescens</name>
    <dbReference type="NCBI Taxonomy" id="46160"/>
    <lineage>
        <taxon>Bacteria</taxon>
        <taxon>Bacillati</taxon>
        <taxon>Actinomycetota</taxon>
        <taxon>Actinomycetes</taxon>
        <taxon>Streptosporangiales</taxon>
        <taxon>Thermomonosporaceae</taxon>
        <taxon>Actinomadura</taxon>
    </lineage>
</organism>
<reference evidence="2" key="1">
    <citation type="journal article" date="2019" name="Int. J. Syst. Evol. Microbiol.">
        <title>The Global Catalogue of Microorganisms (GCM) 10K type strain sequencing project: providing services to taxonomists for standard genome sequencing and annotation.</title>
        <authorList>
            <consortium name="The Broad Institute Genomics Platform"/>
            <consortium name="The Broad Institute Genome Sequencing Center for Infectious Disease"/>
            <person name="Wu L."/>
            <person name="Ma J."/>
        </authorList>
    </citation>
    <scope>NUCLEOTIDE SEQUENCE [LARGE SCALE GENOMIC DNA]</scope>
    <source>
        <strain evidence="2">JCM 6833</strain>
    </source>
</reference>